<evidence type="ECO:0000259" key="10">
    <source>
        <dbReference type="PROSITE" id="PS50883"/>
    </source>
</evidence>
<gene>
    <name evidence="12" type="ORF">DFR31_0475</name>
</gene>
<dbReference type="SUPFAM" id="SSF55785">
    <property type="entry name" value="PYP-like sensor domain (PAS domain)"/>
    <property type="match status" value="2"/>
</dbReference>
<keyword evidence="6" id="KW-0067">ATP-binding</keyword>
<keyword evidence="2" id="KW-0597">Phosphoprotein</keyword>
<comment type="subcellular location">
    <subcellularLocation>
        <location evidence="1">Membrane</location>
    </subcellularLocation>
</comment>
<dbReference type="GO" id="GO:0005524">
    <property type="term" value="F:ATP binding"/>
    <property type="evidence" value="ECO:0007669"/>
    <property type="project" value="UniProtKB-KW"/>
</dbReference>
<name>A0A498C698_9GAMM</name>
<evidence type="ECO:0000256" key="7">
    <source>
        <dbReference type="ARBA" id="ARBA00023012"/>
    </source>
</evidence>
<dbReference type="SMART" id="SM00091">
    <property type="entry name" value="PAS"/>
    <property type="match status" value="2"/>
</dbReference>
<dbReference type="InterPro" id="IPR043128">
    <property type="entry name" value="Rev_trsase/Diguanyl_cyclase"/>
</dbReference>
<dbReference type="SUPFAM" id="SSF141868">
    <property type="entry name" value="EAL domain-like"/>
    <property type="match status" value="1"/>
</dbReference>
<dbReference type="GO" id="GO:0016301">
    <property type="term" value="F:kinase activity"/>
    <property type="evidence" value="ECO:0007669"/>
    <property type="project" value="UniProtKB-KW"/>
</dbReference>
<dbReference type="Pfam" id="PF14827">
    <property type="entry name" value="dCache_3"/>
    <property type="match status" value="1"/>
</dbReference>
<dbReference type="SMART" id="SM00086">
    <property type="entry name" value="PAC"/>
    <property type="match status" value="1"/>
</dbReference>
<feature type="domain" description="GGDEF" evidence="11">
    <location>
        <begin position="651"/>
        <end position="784"/>
    </location>
</feature>
<evidence type="ECO:0000256" key="3">
    <source>
        <dbReference type="ARBA" id="ARBA00022679"/>
    </source>
</evidence>
<dbReference type="RefSeq" id="WP_170153575.1">
    <property type="nucleotide sequence ID" value="NZ_RCDA01000001.1"/>
</dbReference>
<evidence type="ECO:0000256" key="4">
    <source>
        <dbReference type="ARBA" id="ARBA00022741"/>
    </source>
</evidence>
<dbReference type="SMART" id="SM00267">
    <property type="entry name" value="GGDEF"/>
    <property type="match status" value="1"/>
</dbReference>
<accession>A0A498C698</accession>
<evidence type="ECO:0000256" key="2">
    <source>
        <dbReference type="ARBA" id="ARBA00022553"/>
    </source>
</evidence>
<dbReference type="InterPro" id="IPR029787">
    <property type="entry name" value="Nucleotide_cyclase"/>
</dbReference>
<dbReference type="PANTHER" id="PTHR44757">
    <property type="entry name" value="DIGUANYLATE CYCLASE DGCP"/>
    <property type="match status" value="1"/>
</dbReference>
<feature type="domain" description="EAL" evidence="10">
    <location>
        <begin position="793"/>
        <end position="1047"/>
    </location>
</feature>
<evidence type="ECO:0000259" key="8">
    <source>
        <dbReference type="PROSITE" id="PS50112"/>
    </source>
</evidence>
<proteinExistence type="predicted"/>
<dbReference type="GO" id="GO:0016020">
    <property type="term" value="C:membrane"/>
    <property type="evidence" value="ECO:0007669"/>
    <property type="project" value="UniProtKB-SubCell"/>
</dbReference>
<dbReference type="PROSITE" id="PS50112">
    <property type="entry name" value="PAS"/>
    <property type="match status" value="2"/>
</dbReference>
<dbReference type="EMBL" id="RCDA01000001">
    <property type="protein sequence ID" value="RLK50569.1"/>
    <property type="molecule type" value="Genomic_DNA"/>
</dbReference>
<dbReference type="Gene3D" id="3.20.20.450">
    <property type="entry name" value="EAL domain"/>
    <property type="match status" value="1"/>
</dbReference>
<dbReference type="CDD" id="cd01948">
    <property type="entry name" value="EAL"/>
    <property type="match status" value="1"/>
</dbReference>
<evidence type="ECO:0000259" key="11">
    <source>
        <dbReference type="PROSITE" id="PS50887"/>
    </source>
</evidence>
<dbReference type="AlphaFoldDB" id="A0A498C698"/>
<dbReference type="InterPro" id="IPR001610">
    <property type="entry name" value="PAC"/>
</dbReference>
<dbReference type="InterPro" id="IPR000014">
    <property type="entry name" value="PAS"/>
</dbReference>
<dbReference type="Proteomes" id="UP000275461">
    <property type="component" value="Unassembled WGS sequence"/>
</dbReference>
<dbReference type="PROSITE" id="PS50887">
    <property type="entry name" value="GGDEF"/>
    <property type="match status" value="1"/>
</dbReference>
<dbReference type="Pfam" id="PF13426">
    <property type="entry name" value="PAS_9"/>
    <property type="match status" value="2"/>
</dbReference>
<dbReference type="InterPro" id="IPR029150">
    <property type="entry name" value="dCache_3"/>
</dbReference>
<feature type="domain" description="PAS" evidence="8">
    <location>
        <begin position="492"/>
        <end position="536"/>
    </location>
</feature>
<dbReference type="CDD" id="cd00130">
    <property type="entry name" value="PAS"/>
    <property type="match status" value="2"/>
</dbReference>
<dbReference type="Pfam" id="PF00563">
    <property type="entry name" value="EAL"/>
    <property type="match status" value="1"/>
</dbReference>
<dbReference type="SUPFAM" id="SSF103190">
    <property type="entry name" value="Sensory domain-like"/>
    <property type="match status" value="1"/>
</dbReference>
<keyword evidence="4" id="KW-0547">Nucleotide-binding</keyword>
<dbReference type="NCBIfam" id="TIGR00229">
    <property type="entry name" value="sensory_box"/>
    <property type="match status" value="2"/>
</dbReference>
<dbReference type="Pfam" id="PF00990">
    <property type="entry name" value="GGDEF"/>
    <property type="match status" value="1"/>
</dbReference>
<keyword evidence="3" id="KW-0808">Transferase</keyword>
<dbReference type="Gene3D" id="3.30.70.270">
    <property type="match status" value="1"/>
</dbReference>
<dbReference type="PROSITE" id="PS50113">
    <property type="entry name" value="PAC"/>
    <property type="match status" value="1"/>
</dbReference>
<dbReference type="GO" id="GO:0000160">
    <property type="term" value="P:phosphorelay signal transduction system"/>
    <property type="evidence" value="ECO:0007669"/>
    <property type="project" value="UniProtKB-KW"/>
</dbReference>
<dbReference type="InterPro" id="IPR000700">
    <property type="entry name" value="PAS-assoc_C"/>
</dbReference>
<dbReference type="CDD" id="cd01949">
    <property type="entry name" value="GGDEF"/>
    <property type="match status" value="1"/>
</dbReference>
<evidence type="ECO:0000259" key="9">
    <source>
        <dbReference type="PROSITE" id="PS50113"/>
    </source>
</evidence>
<protein>
    <submittedName>
        <fullName evidence="12">PAS domain S-box-containing protein/diguanylate cyclase (GGDEF)-like protein</fullName>
    </submittedName>
</protein>
<sequence>MWSLRKTKALLGWQPFYLSVLAILLIAASAVWYVWADWDTRRDLLVGEQVAALETAVDAATGGSALASELLHEGVVLQPDFTGAVAAANVADEQGRQALRAWIQADLEPIFTQLQARGLDQMQVVLADGTSLVRLHAPEAHGDELLPERVDIARVLEEQRPLQAAGPGRYTQGLRYLSPIVHQGEVRGVVETGMSMAALHHRLDELMPASGFRILLRRDAVTPVVQEEVLAAYQTSPLSPDFLLDHPHDPEHWYPANGTAFAEVEAEVAQQPGLEEKLARGEPFGFAVEAGGGGHIVAFVPLTDARGEPLGYVVSLRAVNALGSLNQHFYVGAVFALLLVGGAGGLWLRFLGLQRERLEERAQLRAISDTMNEGMYVFDGDGLITHVNSSAEEMLGYSARELVGQRAHELFHAHGDDHYLPASACPIYHAAMRGEHLRLDDEWFCRRDGQRFPVQVFGAPIAEWRELEAGDRHPVYVVTFADETHRRAEREALRKLSAVVEQGPSSVMITDRRGVIEYVNPAFERTTGYSADEALGATPKIIRSGLMPQSWYEDLWDTLEAGEPWWGEFHNRRKNGELFWEAGVVFPLRDDDGTVSHYIAIKQDVTGRKDAERRLEYHATHDTVTGLPNRALAMDRLDNAARRLAHRRGRGSGAVLVLDLDQFRKVNESLGHEPGDELLRAVAARLKAALGPQDTLCRPGGDEFLVILPELRSVRQAEQVAERLLGSLQDPLWLQGQEVFMDASIGVTLFPDDGTDSSVLLRNAYAALSQAKQVERGGFHFFKPEVNEKAHRWLALESRLRRALEQETLHLAYQPLVDGATLKPVGVEVLLRWTLEEHGPVSPGEFIPMAEETGLIIPMGEWVLRKACQQGVQWHAQTGQWLRIAVNVAPNQLVQSDFVGAVRRTLARTGLPPRCLELEITERIFLSGEKGVMESLRALRDLGVGLSLDDFGTGYSALSYLRQLPFSVLKIDRSFVADGSASERGAQLLRSIIGMAHGLGLEVVAEGLETEAQVALVRAEGADLLQGFYYGRPMPADALTAWLPAVAERPQGDGEA</sequence>
<dbReference type="InterPro" id="IPR000160">
    <property type="entry name" value="GGDEF_dom"/>
</dbReference>
<dbReference type="InterPro" id="IPR035965">
    <property type="entry name" value="PAS-like_dom_sf"/>
</dbReference>
<dbReference type="SMART" id="SM00052">
    <property type="entry name" value="EAL"/>
    <property type="match status" value="1"/>
</dbReference>
<keyword evidence="7" id="KW-0902">Two-component regulatory system</keyword>
<dbReference type="PANTHER" id="PTHR44757:SF2">
    <property type="entry name" value="BIOFILM ARCHITECTURE MAINTENANCE PROTEIN MBAA"/>
    <property type="match status" value="1"/>
</dbReference>
<reference evidence="12 13" key="1">
    <citation type="submission" date="2018-10" db="EMBL/GenBank/DDBJ databases">
        <title>Genomic Encyclopedia of Type Strains, Phase IV (KMG-IV): sequencing the most valuable type-strain genomes for metagenomic binning, comparative biology and taxonomic classification.</title>
        <authorList>
            <person name="Goeker M."/>
        </authorList>
    </citation>
    <scope>NUCLEOTIDE SEQUENCE [LARGE SCALE GENOMIC DNA]</scope>
    <source>
        <strain evidence="12 13">DSM 12769</strain>
    </source>
</reference>
<dbReference type="InterPro" id="IPR029151">
    <property type="entry name" value="Sensor-like_sf"/>
</dbReference>
<evidence type="ECO:0000313" key="13">
    <source>
        <dbReference type="Proteomes" id="UP000275461"/>
    </source>
</evidence>
<evidence type="ECO:0000256" key="5">
    <source>
        <dbReference type="ARBA" id="ARBA00022777"/>
    </source>
</evidence>
<dbReference type="InterPro" id="IPR052155">
    <property type="entry name" value="Biofilm_reg_signaling"/>
</dbReference>
<evidence type="ECO:0000256" key="6">
    <source>
        <dbReference type="ARBA" id="ARBA00022840"/>
    </source>
</evidence>
<evidence type="ECO:0000313" key="12">
    <source>
        <dbReference type="EMBL" id="RLK50569.1"/>
    </source>
</evidence>
<dbReference type="InterPro" id="IPR001633">
    <property type="entry name" value="EAL_dom"/>
</dbReference>
<keyword evidence="5" id="KW-0418">Kinase</keyword>
<keyword evidence="13" id="KW-1185">Reference proteome</keyword>
<dbReference type="SUPFAM" id="SSF55073">
    <property type="entry name" value="Nucleotide cyclase"/>
    <property type="match status" value="1"/>
</dbReference>
<dbReference type="InterPro" id="IPR035919">
    <property type="entry name" value="EAL_sf"/>
</dbReference>
<comment type="caution">
    <text evidence="12">The sequence shown here is derived from an EMBL/GenBank/DDBJ whole genome shotgun (WGS) entry which is preliminary data.</text>
</comment>
<dbReference type="NCBIfam" id="TIGR00254">
    <property type="entry name" value="GGDEF"/>
    <property type="match status" value="1"/>
</dbReference>
<dbReference type="Gene3D" id="3.30.450.20">
    <property type="entry name" value="PAS domain"/>
    <property type="match status" value="2"/>
</dbReference>
<feature type="domain" description="PAC" evidence="9">
    <location>
        <begin position="565"/>
        <end position="617"/>
    </location>
</feature>
<feature type="domain" description="PAS" evidence="8">
    <location>
        <begin position="360"/>
        <end position="435"/>
    </location>
</feature>
<dbReference type="PROSITE" id="PS50883">
    <property type="entry name" value="EAL"/>
    <property type="match status" value="1"/>
</dbReference>
<evidence type="ECO:0000256" key="1">
    <source>
        <dbReference type="ARBA" id="ARBA00004370"/>
    </source>
</evidence>
<organism evidence="12 13">
    <name type="scientific">Alkalispirillum mobile</name>
    <dbReference type="NCBI Taxonomy" id="85925"/>
    <lineage>
        <taxon>Bacteria</taxon>
        <taxon>Pseudomonadati</taxon>
        <taxon>Pseudomonadota</taxon>
        <taxon>Gammaproteobacteria</taxon>
        <taxon>Chromatiales</taxon>
        <taxon>Ectothiorhodospiraceae</taxon>
        <taxon>Alkalispirillum</taxon>
    </lineage>
</organism>